<dbReference type="GO" id="GO:0004069">
    <property type="term" value="F:L-aspartate:2-oxoglutarate aminotransferase activity"/>
    <property type="evidence" value="ECO:0007669"/>
    <property type="project" value="UniProtKB-EC"/>
</dbReference>
<dbReference type="InterPro" id="IPR004839">
    <property type="entry name" value="Aminotransferase_I/II_large"/>
</dbReference>
<dbReference type="GO" id="GO:0005829">
    <property type="term" value="C:cytosol"/>
    <property type="evidence" value="ECO:0007669"/>
    <property type="project" value="TreeGrafter"/>
</dbReference>
<keyword evidence="5" id="KW-0808">Transferase</keyword>
<accession>A0A0M3JN98</accession>
<dbReference type="EMBL" id="UYRR01025424">
    <property type="protein sequence ID" value="VDK35016.1"/>
    <property type="molecule type" value="Genomic_DNA"/>
</dbReference>
<evidence type="ECO:0000256" key="3">
    <source>
        <dbReference type="ARBA" id="ARBA00012753"/>
    </source>
</evidence>
<evidence type="ECO:0000256" key="5">
    <source>
        <dbReference type="ARBA" id="ARBA00022679"/>
    </source>
</evidence>
<evidence type="ECO:0000313" key="9">
    <source>
        <dbReference type="Proteomes" id="UP000267096"/>
    </source>
</evidence>
<gene>
    <name evidence="8" type="ORF">ASIM_LOCUS8883</name>
</gene>
<name>A0A0M3JN98_ANISI</name>
<dbReference type="InterPro" id="IPR015422">
    <property type="entry name" value="PyrdxlP-dep_Trfase_small"/>
</dbReference>
<dbReference type="InterPro" id="IPR015424">
    <property type="entry name" value="PyrdxlP-dep_Trfase"/>
</dbReference>
<dbReference type="OrthoDB" id="5816689at2759"/>
<keyword evidence="9" id="KW-1185">Reference proteome</keyword>
<proteinExistence type="predicted"/>
<dbReference type="PANTHER" id="PTHR11879:SF55">
    <property type="entry name" value="GLUTAMATE OXALOACETATE TRANSAMINASE 1, ISOFORM B"/>
    <property type="match status" value="1"/>
</dbReference>
<keyword evidence="4" id="KW-0032">Aminotransferase</keyword>
<dbReference type="InterPro" id="IPR000796">
    <property type="entry name" value="Asp_trans"/>
</dbReference>
<feature type="domain" description="Aminotransferase class I/classII large" evidence="7">
    <location>
        <begin position="1"/>
        <end position="41"/>
    </location>
</feature>
<comment type="cofactor">
    <cofactor evidence="1">
        <name>pyridoxal 5'-phosphate</name>
        <dbReference type="ChEBI" id="CHEBI:597326"/>
    </cofactor>
</comment>
<evidence type="ECO:0000313" key="8">
    <source>
        <dbReference type="EMBL" id="VDK35016.1"/>
    </source>
</evidence>
<evidence type="ECO:0000256" key="6">
    <source>
        <dbReference type="ARBA" id="ARBA00022898"/>
    </source>
</evidence>
<dbReference type="Gene3D" id="3.90.1150.10">
    <property type="entry name" value="Aspartate Aminotransferase, domain 1"/>
    <property type="match status" value="1"/>
</dbReference>
<evidence type="ECO:0000256" key="4">
    <source>
        <dbReference type="ARBA" id="ARBA00022576"/>
    </source>
</evidence>
<evidence type="ECO:0000256" key="2">
    <source>
        <dbReference type="ARBA" id="ARBA00011738"/>
    </source>
</evidence>
<dbReference type="WBParaSite" id="ASIM_0000913801-mRNA-1">
    <property type="protein sequence ID" value="ASIM_0000913801-mRNA-1"/>
    <property type="gene ID" value="ASIM_0000913801"/>
</dbReference>
<reference evidence="8 9" key="2">
    <citation type="submission" date="2018-11" db="EMBL/GenBank/DDBJ databases">
        <authorList>
            <consortium name="Pathogen Informatics"/>
        </authorList>
    </citation>
    <scope>NUCLEOTIDE SEQUENCE [LARGE SCALE GENOMIC DNA]</scope>
</reference>
<organism evidence="10">
    <name type="scientific">Anisakis simplex</name>
    <name type="common">Herring worm</name>
    <dbReference type="NCBI Taxonomy" id="6269"/>
    <lineage>
        <taxon>Eukaryota</taxon>
        <taxon>Metazoa</taxon>
        <taxon>Ecdysozoa</taxon>
        <taxon>Nematoda</taxon>
        <taxon>Chromadorea</taxon>
        <taxon>Rhabditida</taxon>
        <taxon>Spirurina</taxon>
        <taxon>Ascaridomorpha</taxon>
        <taxon>Ascaridoidea</taxon>
        <taxon>Anisakidae</taxon>
        <taxon>Anisakis</taxon>
        <taxon>Anisakis simplex complex</taxon>
    </lineage>
</organism>
<dbReference type="PANTHER" id="PTHR11879">
    <property type="entry name" value="ASPARTATE AMINOTRANSFERASE"/>
    <property type="match status" value="1"/>
</dbReference>
<dbReference type="EC" id="2.6.1.1" evidence="3"/>
<dbReference type="GO" id="GO:0006532">
    <property type="term" value="P:aspartate biosynthetic process"/>
    <property type="evidence" value="ECO:0007669"/>
    <property type="project" value="TreeGrafter"/>
</dbReference>
<evidence type="ECO:0000313" key="10">
    <source>
        <dbReference type="WBParaSite" id="ASIM_0000913801-mRNA-1"/>
    </source>
</evidence>
<evidence type="ECO:0000256" key="1">
    <source>
        <dbReference type="ARBA" id="ARBA00001933"/>
    </source>
</evidence>
<reference evidence="10" key="1">
    <citation type="submission" date="2017-02" db="UniProtKB">
        <authorList>
            <consortium name="WormBaseParasite"/>
        </authorList>
    </citation>
    <scope>IDENTIFICATION</scope>
</reference>
<sequence>MATRIRSMRVALREHLEKLKTPGKWEHITQQIGMFSFLGLTRMYLH</sequence>
<dbReference type="Proteomes" id="UP000267096">
    <property type="component" value="Unassembled WGS sequence"/>
</dbReference>
<dbReference type="GO" id="GO:0030170">
    <property type="term" value="F:pyridoxal phosphate binding"/>
    <property type="evidence" value="ECO:0007669"/>
    <property type="project" value="InterPro"/>
</dbReference>
<protein>
    <recommendedName>
        <fullName evidence="3">aspartate transaminase</fullName>
        <ecNumber evidence="3">2.6.1.1</ecNumber>
    </recommendedName>
</protein>
<evidence type="ECO:0000259" key="7">
    <source>
        <dbReference type="Pfam" id="PF00155"/>
    </source>
</evidence>
<comment type="subunit">
    <text evidence="2">Homodimer.</text>
</comment>
<keyword evidence="6" id="KW-0663">Pyridoxal phosphate</keyword>
<dbReference type="SUPFAM" id="SSF53383">
    <property type="entry name" value="PLP-dependent transferases"/>
    <property type="match status" value="1"/>
</dbReference>
<dbReference type="AlphaFoldDB" id="A0A0M3JN98"/>
<dbReference type="Pfam" id="PF00155">
    <property type="entry name" value="Aminotran_1_2"/>
    <property type="match status" value="1"/>
</dbReference>